<dbReference type="GO" id="GO:0016491">
    <property type="term" value="F:oxidoreductase activity"/>
    <property type="evidence" value="ECO:0007669"/>
    <property type="project" value="UniProtKB-KW"/>
</dbReference>
<protein>
    <submittedName>
        <fullName evidence="6">Zinc-binding alcohol dehydrogenase</fullName>
    </submittedName>
</protein>
<name>A0A9D1UTR5_9MICC</name>
<dbReference type="InterPro" id="IPR036291">
    <property type="entry name" value="NAD(P)-bd_dom_sf"/>
</dbReference>
<keyword evidence="3" id="KW-0479">Metal-binding</keyword>
<evidence type="ECO:0000256" key="4">
    <source>
        <dbReference type="ARBA" id="ARBA00022833"/>
    </source>
</evidence>
<dbReference type="Gene3D" id="3.90.180.10">
    <property type="entry name" value="Medium-chain alcohol dehydrogenases, catalytic domain"/>
    <property type="match status" value="1"/>
</dbReference>
<evidence type="ECO:0000313" key="7">
    <source>
        <dbReference type="Proteomes" id="UP000824151"/>
    </source>
</evidence>
<evidence type="ECO:0000256" key="1">
    <source>
        <dbReference type="ARBA" id="ARBA00001947"/>
    </source>
</evidence>
<gene>
    <name evidence="6" type="ORF">H9871_08895</name>
</gene>
<keyword evidence="5" id="KW-0560">Oxidoreductase</keyword>
<keyword evidence="4" id="KW-0862">Zinc</keyword>
<evidence type="ECO:0000256" key="2">
    <source>
        <dbReference type="ARBA" id="ARBA00008072"/>
    </source>
</evidence>
<evidence type="ECO:0000256" key="3">
    <source>
        <dbReference type="ARBA" id="ARBA00022723"/>
    </source>
</evidence>
<sequence length="245" mass="26136">PGGALDGRTVFSLAGHRQHVAVARADAHVLPEGMPPERALLAGAAETGLNALWESQLSIGDRVTVIGAGMIGLSTALLASRMPLQRLEVVDIDPQRRELVSALGLTAVAPESASPDNDVVLHSSAHADGLALALAITGDDGTIVEQSWYGTAQPQVPLGQDFHARRLRILASQVGQVATPRRARRTRAERLAQALNLLDDRFDALITGRSPLSELPAVMDGMSQATEQYRGSICHVIDHRVIDHR</sequence>
<dbReference type="CDD" id="cd08255">
    <property type="entry name" value="2-desacetyl-2-hydroxyethyl_bacteriochlorophyllide_like"/>
    <property type="match status" value="1"/>
</dbReference>
<reference evidence="6" key="1">
    <citation type="journal article" date="2021" name="PeerJ">
        <title>Extensive microbial diversity within the chicken gut microbiome revealed by metagenomics and culture.</title>
        <authorList>
            <person name="Gilroy R."/>
            <person name="Ravi A."/>
            <person name="Getino M."/>
            <person name="Pursley I."/>
            <person name="Horton D.L."/>
            <person name="Alikhan N.F."/>
            <person name="Baker D."/>
            <person name="Gharbi K."/>
            <person name="Hall N."/>
            <person name="Watson M."/>
            <person name="Adriaenssens E.M."/>
            <person name="Foster-Nyarko E."/>
            <person name="Jarju S."/>
            <person name="Secka A."/>
            <person name="Antonio M."/>
            <person name="Oren A."/>
            <person name="Chaudhuri R.R."/>
            <person name="La Ragione R."/>
            <person name="Hildebrand F."/>
            <person name="Pallen M.J."/>
        </authorList>
    </citation>
    <scope>NUCLEOTIDE SEQUENCE</scope>
    <source>
        <strain evidence="6">ChiHejej3B27-3195</strain>
    </source>
</reference>
<reference evidence="6" key="2">
    <citation type="submission" date="2021-04" db="EMBL/GenBank/DDBJ databases">
        <authorList>
            <person name="Gilroy R."/>
        </authorList>
    </citation>
    <scope>NUCLEOTIDE SEQUENCE</scope>
    <source>
        <strain evidence="6">ChiHejej3B27-3195</strain>
    </source>
</reference>
<comment type="similarity">
    <text evidence="2">Belongs to the zinc-containing alcohol dehydrogenase family.</text>
</comment>
<dbReference type="AlphaFoldDB" id="A0A9D1UTR5"/>
<comment type="cofactor">
    <cofactor evidence="1">
        <name>Zn(2+)</name>
        <dbReference type="ChEBI" id="CHEBI:29105"/>
    </cofactor>
</comment>
<dbReference type="PANTHER" id="PTHR43350">
    <property type="entry name" value="NAD-DEPENDENT ALCOHOL DEHYDROGENASE"/>
    <property type="match status" value="1"/>
</dbReference>
<feature type="non-terminal residue" evidence="6">
    <location>
        <position position="1"/>
    </location>
</feature>
<evidence type="ECO:0000256" key="5">
    <source>
        <dbReference type="ARBA" id="ARBA00023002"/>
    </source>
</evidence>
<dbReference type="SUPFAM" id="SSF51735">
    <property type="entry name" value="NAD(P)-binding Rossmann-fold domains"/>
    <property type="match status" value="1"/>
</dbReference>
<dbReference type="GO" id="GO:0046872">
    <property type="term" value="F:metal ion binding"/>
    <property type="evidence" value="ECO:0007669"/>
    <property type="project" value="UniProtKB-KW"/>
</dbReference>
<dbReference type="PANTHER" id="PTHR43350:SF19">
    <property type="entry name" value="D-GULOSIDE 3-DEHYDROGENASE"/>
    <property type="match status" value="1"/>
</dbReference>
<evidence type="ECO:0000313" key="6">
    <source>
        <dbReference type="EMBL" id="HIX00246.1"/>
    </source>
</evidence>
<dbReference type="EMBL" id="DXGD01000329">
    <property type="protein sequence ID" value="HIX00246.1"/>
    <property type="molecule type" value="Genomic_DNA"/>
</dbReference>
<proteinExistence type="inferred from homology"/>
<dbReference type="Gene3D" id="3.40.50.720">
    <property type="entry name" value="NAD(P)-binding Rossmann-like Domain"/>
    <property type="match status" value="1"/>
</dbReference>
<dbReference type="Proteomes" id="UP000824151">
    <property type="component" value="Unassembled WGS sequence"/>
</dbReference>
<organism evidence="6 7">
    <name type="scientific">Candidatus Nesterenkonia stercoripullorum</name>
    <dbReference type="NCBI Taxonomy" id="2838701"/>
    <lineage>
        <taxon>Bacteria</taxon>
        <taxon>Bacillati</taxon>
        <taxon>Actinomycetota</taxon>
        <taxon>Actinomycetes</taxon>
        <taxon>Micrococcales</taxon>
        <taxon>Micrococcaceae</taxon>
        <taxon>Nesterenkonia</taxon>
    </lineage>
</organism>
<accession>A0A9D1UTR5</accession>
<comment type="caution">
    <text evidence="6">The sequence shown here is derived from an EMBL/GenBank/DDBJ whole genome shotgun (WGS) entry which is preliminary data.</text>
</comment>